<comment type="caution">
    <text evidence="2">The sequence shown here is derived from an EMBL/GenBank/DDBJ whole genome shotgun (WGS) entry which is preliminary data.</text>
</comment>
<evidence type="ECO:0008006" key="4">
    <source>
        <dbReference type="Google" id="ProtNLM"/>
    </source>
</evidence>
<feature type="transmembrane region" description="Helical" evidence="1">
    <location>
        <begin position="285"/>
        <end position="307"/>
    </location>
</feature>
<protein>
    <recommendedName>
        <fullName evidence="4">G-protein coupled receptors family 1 profile domain-containing protein</fullName>
    </recommendedName>
</protein>
<keyword evidence="1" id="KW-1133">Transmembrane helix</keyword>
<evidence type="ECO:0000256" key="1">
    <source>
        <dbReference type="SAM" id="Phobius"/>
    </source>
</evidence>
<dbReference type="Proteomes" id="UP001642483">
    <property type="component" value="Unassembled WGS sequence"/>
</dbReference>
<reference evidence="2 3" key="1">
    <citation type="submission" date="2024-02" db="EMBL/GenBank/DDBJ databases">
        <authorList>
            <person name="Daric V."/>
            <person name="Darras S."/>
        </authorList>
    </citation>
    <scope>NUCLEOTIDE SEQUENCE [LARGE SCALE GENOMIC DNA]</scope>
</reference>
<sequence length="338" mass="37855">MKMSGYWQIDLMEITGSQQQATEFQTLPEVTSSSSELTNSTKHLRPAAQEIPITEESMAGVLLVITSYLVLVTVWYQVKVGQKKLVLSDTLCTLAVFTLLIRISAFEFALRVRGSTSMCKIFGNWNFSGYAFNLFLPYLILWIRQRGFYNAQGQERLNTLKVKIISWITLIGIVASPVVQNAFRIVHGKMVSTPMGCRPSTGRYGRLVFNILANVGVGLSTFFQLVLLMLVLYPIIDHVSRTNLRHSSRQRKTIFRLAACTAICITSDLLFLITVHVKPAGASRFFTGLCSCYNMTINACMVVCSFADWRRRFFPMIKAKRDAILSAPSPRTSANSGS</sequence>
<keyword evidence="1" id="KW-0812">Transmembrane</keyword>
<keyword evidence="1" id="KW-0472">Membrane</keyword>
<proteinExistence type="predicted"/>
<feature type="transmembrane region" description="Helical" evidence="1">
    <location>
        <begin position="254"/>
        <end position="273"/>
    </location>
</feature>
<accession>A0ABP0F3N7</accession>
<feature type="transmembrane region" description="Helical" evidence="1">
    <location>
        <begin position="58"/>
        <end position="78"/>
    </location>
</feature>
<feature type="transmembrane region" description="Helical" evidence="1">
    <location>
        <begin position="207"/>
        <end position="233"/>
    </location>
</feature>
<evidence type="ECO:0000313" key="3">
    <source>
        <dbReference type="Proteomes" id="UP001642483"/>
    </source>
</evidence>
<keyword evidence="3" id="KW-1185">Reference proteome</keyword>
<evidence type="ECO:0000313" key="2">
    <source>
        <dbReference type="EMBL" id="CAK8673288.1"/>
    </source>
</evidence>
<feature type="transmembrane region" description="Helical" evidence="1">
    <location>
        <begin position="125"/>
        <end position="143"/>
    </location>
</feature>
<gene>
    <name evidence="2" type="ORF">CVLEPA_LOCUS3094</name>
</gene>
<name>A0ABP0F3N7_CLALP</name>
<organism evidence="2 3">
    <name type="scientific">Clavelina lepadiformis</name>
    <name type="common">Light-bulb sea squirt</name>
    <name type="synonym">Ascidia lepadiformis</name>
    <dbReference type="NCBI Taxonomy" id="159417"/>
    <lineage>
        <taxon>Eukaryota</taxon>
        <taxon>Metazoa</taxon>
        <taxon>Chordata</taxon>
        <taxon>Tunicata</taxon>
        <taxon>Ascidiacea</taxon>
        <taxon>Aplousobranchia</taxon>
        <taxon>Clavelinidae</taxon>
        <taxon>Clavelina</taxon>
    </lineage>
</organism>
<feature type="transmembrane region" description="Helical" evidence="1">
    <location>
        <begin position="85"/>
        <end position="105"/>
    </location>
</feature>
<dbReference type="EMBL" id="CAWYQH010000002">
    <property type="protein sequence ID" value="CAK8673288.1"/>
    <property type="molecule type" value="Genomic_DNA"/>
</dbReference>
<feature type="transmembrane region" description="Helical" evidence="1">
    <location>
        <begin position="164"/>
        <end position="187"/>
    </location>
</feature>